<comment type="similarity">
    <text evidence="6">Belongs to the ABC-2 integral membrane protein family.</text>
</comment>
<keyword evidence="10" id="KW-1185">Reference proteome</keyword>
<evidence type="ECO:0000313" key="9">
    <source>
        <dbReference type="EMBL" id="OMI38509.1"/>
    </source>
</evidence>
<dbReference type="Proteomes" id="UP000186168">
    <property type="component" value="Unassembled WGS sequence"/>
</dbReference>
<dbReference type="InterPro" id="IPR047817">
    <property type="entry name" value="ABC2_TM_bact-type"/>
</dbReference>
<feature type="transmembrane region" description="Helical" evidence="6">
    <location>
        <begin position="264"/>
        <end position="286"/>
    </location>
</feature>
<feature type="compositionally biased region" description="Low complexity" evidence="7">
    <location>
        <begin position="1"/>
        <end position="15"/>
    </location>
</feature>
<feature type="compositionally biased region" description="Pro residues" evidence="7">
    <location>
        <begin position="16"/>
        <end position="26"/>
    </location>
</feature>
<organism evidence="9 10">
    <name type="scientific">Streptomyces sparsogenes DSM 40356</name>
    <dbReference type="NCBI Taxonomy" id="1331668"/>
    <lineage>
        <taxon>Bacteria</taxon>
        <taxon>Bacillati</taxon>
        <taxon>Actinomycetota</taxon>
        <taxon>Actinomycetes</taxon>
        <taxon>Kitasatosporales</taxon>
        <taxon>Streptomycetaceae</taxon>
        <taxon>Streptomyces</taxon>
    </lineage>
</organism>
<gene>
    <name evidence="9" type="ORF">SPAR_15802</name>
</gene>
<evidence type="ECO:0000313" key="10">
    <source>
        <dbReference type="Proteomes" id="UP000186168"/>
    </source>
</evidence>
<keyword evidence="5" id="KW-0046">Antibiotic resistance</keyword>
<dbReference type="EMBL" id="ASQP01000226">
    <property type="protein sequence ID" value="OMI38509.1"/>
    <property type="molecule type" value="Genomic_DNA"/>
</dbReference>
<evidence type="ECO:0000256" key="4">
    <source>
        <dbReference type="ARBA" id="ARBA00023136"/>
    </source>
</evidence>
<comment type="caution">
    <text evidence="9">The sequence shown here is derived from an EMBL/GenBank/DDBJ whole genome shotgun (WGS) entry which is preliminary data.</text>
</comment>
<dbReference type="AlphaFoldDB" id="A0A1R1SKD3"/>
<dbReference type="GO" id="GO:0046677">
    <property type="term" value="P:response to antibiotic"/>
    <property type="evidence" value="ECO:0007669"/>
    <property type="project" value="UniProtKB-KW"/>
</dbReference>
<evidence type="ECO:0000259" key="8">
    <source>
        <dbReference type="PROSITE" id="PS51012"/>
    </source>
</evidence>
<keyword evidence="6" id="KW-1003">Cell membrane</keyword>
<dbReference type="STRING" id="67365.GCA_001704635_05852"/>
<feature type="transmembrane region" description="Helical" evidence="6">
    <location>
        <begin position="57"/>
        <end position="78"/>
    </location>
</feature>
<feature type="region of interest" description="Disordered" evidence="7">
    <location>
        <begin position="1"/>
        <end position="33"/>
    </location>
</feature>
<evidence type="ECO:0000256" key="3">
    <source>
        <dbReference type="ARBA" id="ARBA00022989"/>
    </source>
</evidence>
<feature type="transmembrane region" description="Helical" evidence="6">
    <location>
        <begin position="149"/>
        <end position="167"/>
    </location>
</feature>
<feature type="transmembrane region" description="Helical" evidence="6">
    <location>
        <begin position="203"/>
        <end position="222"/>
    </location>
</feature>
<evidence type="ECO:0000256" key="5">
    <source>
        <dbReference type="ARBA" id="ARBA00023251"/>
    </source>
</evidence>
<sequence length="294" mass="31031">MTTATHPPTHLGPHPGAHPGPHPPTSPAAGRGGRLGRALTDAWTMTRRGLAHWARQPAQLVVGLIFPVMVLLMFAYFLGGGMTVPGGGDYKEYLVPGMLALTMAFGLESTMIAVTQDLNKGVIDRFRSMPIAPSAVLVGRSALDMLQSALGLLVLLGTGLAMGWRWHGGLADASAAVGLLLLLRFAMLWLGIHLAMVAGRPELVQAVQVLIWPVGFLSNVFAAPESMPGWLGAIADWNPMSATATAVRELFGSPGQNGGSWPAAHARLLAVCWPLALLAVFFPLAVGRYKGLSR</sequence>
<feature type="domain" description="ABC transmembrane type-2" evidence="8">
    <location>
        <begin position="58"/>
        <end position="292"/>
    </location>
</feature>
<feature type="transmembrane region" description="Helical" evidence="6">
    <location>
        <begin position="173"/>
        <end position="196"/>
    </location>
</feature>
<keyword evidence="2 6" id="KW-0812">Transmembrane</keyword>
<evidence type="ECO:0000256" key="1">
    <source>
        <dbReference type="ARBA" id="ARBA00004141"/>
    </source>
</evidence>
<dbReference type="GO" id="GO:0043190">
    <property type="term" value="C:ATP-binding cassette (ABC) transporter complex"/>
    <property type="evidence" value="ECO:0007669"/>
    <property type="project" value="InterPro"/>
</dbReference>
<accession>A0A1R1SKD3</accession>
<protein>
    <recommendedName>
        <fullName evidence="6">Transport permease protein</fullName>
    </recommendedName>
</protein>
<keyword evidence="3 6" id="KW-1133">Transmembrane helix</keyword>
<name>A0A1R1SKD3_9ACTN</name>
<evidence type="ECO:0000256" key="6">
    <source>
        <dbReference type="RuleBase" id="RU361157"/>
    </source>
</evidence>
<evidence type="ECO:0000256" key="7">
    <source>
        <dbReference type="SAM" id="MobiDB-lite"/>
    </source>
</evidence>
<feature type="transmembrane region" description="Helical" evidence="6">
    <location>
        <begin position="93"/>
        <end position="115"/>
    </location>
</feature>
<keyword evidence="6" id="KW-0813">Transport</keyword>
<dbReference type="PROSITE" id="PS51012">
    <property type="entry name" value="ABC_TM2"/>
    <property type="match status" value="1"/>
</dbReference>
<comment type="subcellular location">
    <subcellularLocation>
        <location evidence="6">Cell membrane</location>
        <topology evidence="6">Multi-pass membrane protein</topology>
    </subcellularLocation>
    <subcellularLocation>
        <location evidence="1">Membrane</location>
        <topology evidence="1">Multi-pass membrane protein</topology>
    </subcellularLocation>
</comment>
<dbReference type="PANTHER" id="PTHR43229:SF2">
    <property type="entry name" value="NODULATION PROTEIN J"/>
    <property type="match status" value="1"/>
</dbReference>
<keyword evidence="4 6" id="KW-0472">Membrane</keyword>
<dbReference type="InterPro" id="IPR013525">
    <property type="entry name" value="ABC2_TM"/>
</dbReference>
<proteinExistence type="inferred from homology"/>
<evidence type="ECO:0000256" key="2">
    <source>
        <dbReference type="ARBA" id="ARBA00022692"/>
    </source>
</evidence>
<dbReference type="PIRSF" id="PIRSF006648">
    <property type="entry name" value="DrrB"/>
    <property type="match status" value="1"/>
</dbReference>
<dbReference type="Pfam" id="PF01061">
    <property type="entry name" value="ABC2_membrane"/>
    <property type="match status" value="1"/>
</dbReference>
<dbReference type="PANTHER" id="PTHR43229">
    <property type="entry name" value="NODULATION PROTEIN J"/>
    <property type="match status" value="1"/>
</dbReference>
<dbReference type="GO" id="GO:0140359">
    <property type="term" value="F:ABC-type transporter activity"/>
    <property type="evidence" value="ECO:0007669"/>
    <property type="project" value="InterPro"/>
</dbReference>
<dbReference type="InterPro" id="IPR000412">
    <property type="entry name" value="ABC_2_transport"/>
</dbReference>
<reference evidence="9 10" key="1">
    <citation type="submission" date="2013-05" db="EMBL/GenBank/DDBJ databases">
        <title>Genome sequence of Streptomyces sparsogenes DSM 40356.</title>
        <authorList>
            <person name="Coyne S."/>
            <person name="Seebeck F.P."/>
        </authorList>
    </citation>
    <scope>NUCLEOTIDE SEQUENCE [LARGE SCALE GENOMIC DNA]</scope>
    <source>
        <strain evidence="9 10">DSM 40356</strain>
    </source>
</reference>
<dbReference type="InterPro" id="IPR051784">
    <property type="entry name" value="Nod_factor_ABC_transporter"/>
</dbReference>